<keyword evidence="2" id="KW-1185">Reference proteome</keyword>
<sequence>MAQAMQIDTLKASNTLQDAGFDKKQADAIVQTMSSADASGFATKADIKVEISDAKSEILKWMFGALAGQTALLIAVIRLF</sequence>
<proteinExistence type="predicted"/>
<dbReference type="EMBL" id="JBBGAZ010000018">
    <property type="protein sequence ID" value="MEJ5220162.1"/>
    <property type="molecule type" value="Genomic_DNA"/>
</dbReference>
<evidence type="ECO:0008006" key="3">
    <source>
        <dbReference type="Google" id="ProtNLM"/>
    </source>
</evidence>
<dbReference type="RefSeq" id="WP_339404769.1">
    <property type="nucleotide sequence ID" value="NZ_JBBGAZ010000018.1"/>
</dbReference>
<accession>A0ABU8QL45</accession>
<protein>
    <recommendedName>
        <fullName evidence="3">DUF1640 domain-containing protein</fullName>
    </recommendedName>
</protein>
<comment type="caution">
    <text evidence="1">The sequence shown here is derived from an EMBL/GenBank/DDBJ whole genome shotgun (WGS) entry which is preliminary data.</text>
</comment>
<organism evidence="1 2">
    <name type="scientific">Cognatishimia coralii</name>
    <dbReference type="NCBI Taxonomy" id="3083254"/>
    <lineage>
        <taxon>Bacteria</taxon>
        <taxon>Pseudomonadati</taxon>
        <taxon>Pseudomonadota</taxon>
        <taxon>Alphaproteobacteria</taxon>
        <taxon>Rhodobacterales</taxon>
        <taxon>Paracoccaceae</taxon>
        <taxon>Cognatishimia</taxon>
    </lineage>
</organism>
<evidence type="ECO:0000313" key="2">
    <source>
        <dbReference type="Proteomes" id="UP001368270"/>
    </source>
</evidence>
<name>A0ABU8QL45_9RHOB</name>
<reference evidence="1 2" key="1">
    <citation type="submission" date="2024-03" db="EMBL/GenBank/DDBJ databases">
        <title>Cognatishimia coralii sp. nov., a marine bacterium isolated from coral surrounding seawater.</title>
        <authorList>
            <person name="Liu X."/>
            <person name="Liu S."/>
            <person name="Sun H."/>
            <person name="Zhang Y."/>
        </authorList>
    </citation>
    <scope>NUCLEOTIDE SEQUENCE [LARGE SCALE GENOMIC DNA]</scope>
    <source>
        <strain evidence="1 2">D5M38</strain>
    </source>
</reference>
<gene>
    <name evidence="1" type="ORF">WG622_18050</name>
</gene>
<dbReference type="Proteomes" id="UP001368270">
    <property type="component" value="Unassembled WGS sequence"/>
</dbReference>
<evidence type="ECO:0000313" key="1">
    <source>
        <dbReference type="EMBL" id="MEJ5220162.1"/>
    </source>
</evidence>